<evidence type="ECO:0000313" key="5">
    <source>
        <dbReference type="EMBL" id="TQR87246.1"/>
    </source>
</evidence>
<dbReference type="EMBL" id="VIFX01000007">
    <property type="protein sequence ID" value="TQR87246.1"/>
    <property type="molecule type" value="Genomic_DNA"/>
</dbReference>
<dbReference type="GO" id="GO:0008610">
    <property type="term" value="P:lipid biosynthetic process"/>
    <property type="evidence" value="ECO:0007669"/>
    <property type="project" value="UniProtKB-ARBA"/>
</dbReference>
<keyword evidence="6" id="KW-1185">Reference proteome</keyword>
<dbReference type="GO" id="GO:1901137">
    <property type="term" value="P:carbohydrate derivative biosynthetic process"/>
    <property type="evidence" value="ECO:0007669"/>
    <property type="project" value="UniProtKB-ARBA"/>
</dbReference>
<accession>A0A544W4T0</accession>
<gene>
    <name evidence="5" type="ORF">D8S82_07630</name>
</gene>
<dbReference type="Pfam" id="PF13579">
    <property type="entry name" value="Glyco_trans_4_4"/>
    <property type="match status" value="1"/>
</dbReference>
<proteinExistence type="predicted"/>
<dbReference type="RefSeq" id="WP_142551490.1">
    <property type="nucleotide sequence ID" value="NZ_VIFX01000007.1"/>
</dbReference>
<dbReference type="GO" id="GO:1903509">
    <property type="term" value="P:liposaccharide metabolic process"/>
    <property type="evidence" value="ECO:0007669"/>
    <property type="project" value="UniProtKB-ARBA"/>
</dbReference>
<evidence type="ECO:0000259" key="3">
    <source>
        <dbReference type="Pfam" id="PF00534"/>
    </source>
</evidence>
<dbReference type="InterPro" id="IPR001296">
    <property type="entry name" value="Glyco_trans_1"/>
</dbReference>
<evidence type="ECO:0000256" key="1">
    <source>
        <dbReference type="ARBA" id="ARBA00022676"/>
    </source>
</evidence>
<reference evidence="5 6" key="1">
    <citation type="submission" date="2018-10" db="EMBL/GenBank/DDBJ databases">
        <title>Draft genome of Mycobacterium hodleri strain B.</title>
        <authorList>
            <person name="Amande T.J."/>
            <person name="Mcgenity T.J."/>
        </authorList>
    </citation>
    <scope>NUCLEOTIDE SEQUENCE [LARGE SCALE GENOMIC DNA]</scope>
    <source>
        <strain evidence="5 6">B</strain>
    </source>
</reference>
<dbReference type="AlphaFoldDB" id="A0A544W4T0"/>
<name>A0A544W4T0_9MYCO</name>
<evidence type="ECO:0000256" key="2">
    <source>
        <dbReference type="ARBA" id="ARBA00022679"/>
    </source>
</evidence>
<keyword evidence="1" id="KW-0328">Glycosyltransferase</keyword>
<dbReference type="InterPro" id="IPR028098">
    <property type="entry name" value="Glyco_trans_4-like_N"/>
</dbReference>
<dbReference type="Pfam" id="PF00534">
    <property type="entry name" value="Glycos_transf_1"/>
    <property type="match status" value="1"/>
</dbReference>
<keyword evidence="2 5" id="KW-0808">Transferase</keyword>
<dbReference type="PANTHER" id="PTHR45947:SF3">
    <property type="entry name" value="SULFOQUINOVOSYL TRANSFERASE SQD2"/>
    <property type="match status" value="1"/>
</dbReference>
<sequence length="374" mass="39781">MRILQVVTLLGRDGAYGGPARVALNQGLELIGRGHDVTVVGATRSNGDVPSELNGVPVKLFAARRVLPRTGFAGIAAPGLGRWLSSNWADFDVTHIHFGRDLVVLPVAAAARRRGLPYVMQTHGMVVPSDHPLAAPLDAVCTRRVLRAARAVFYLNATEREQLTAVAGAGLSLVELENGVPCYAAAAPRPGRPEVLFAARMHARKRPVAFVDMAKKLLEAGVDAKFTLIGHDEGEGPALRAALRGEQHITWEGALSLDEIPARLAAAQVYVLPSVGEPHPMSVLEAMSVGLPVVVTDDCGLAPLVERSGCGIVTAPTVSALVAAVGSILADRTRARSMGERGRRTVHTQFGMREIGDRLMQTYTHVADGHRCVQ</sequence>
<dbReference type="SUPFAM" id="SSF53756">
    <property type="entry name" value="UDP-Glycosyltransferase/glycogen phosphorylase"/>
    <property type="match status" value="1"/>
</dbReference>
<dbReference type="GO" id="GO:0016757">
    <property type="term" value="F:glycosyltransferase activity"/>
    <property type="evidence" value="ECO:0007669"/>
    <property type="project" value="UniProtKB-KW"/>
</dbReference>
<dbReference type="InterPro" id="IPR050194">
    <property type="entry name" value="Glycosyltransferase_grp1"/>
</dbReference>
<feature type="domain" description="Glycosyl transferase family 1" evidence="3">
    <location>
        <begin position="190"/>
        <end position="344"/>
    </location>
</feature>
<evidence type="ECO:0000313" key="6">
    <source>
        <dbReference type="Proteomes" id="UP000315759"/>
    </source>
</evidence>
<organism evidence="5 6">
    <name type="scientific">Mycolicibacterium hodleri</name>
    <dbReference type="NCBI Taxonomy" id="49897"/>
    <lineage>
        <taxon>Bacteria</taxon>
        <taxon>Bacillati</taxon>
        <taxon>Actinomycetota</taxon>
        <taxon>Actinomycetes</taxon>
        <taxon>Mycobacteriales</taxon>
        <taxon>Mycobacteriaceae</taxon>
        <taxon>Mycolicibacterium</taxon>
    </lineage>
</organism>
<dbReference type="Proteomes" id="UP000315759">
    <property type="component" value="Unassembled WGS sequence"/>
</dbReference>
<dbReference type="Gene3D" id="3.40.50.2000">
    <property type="entry name" value="Glycogen Phosphorylase B"/>
    <property type="match status" value="2"/>
</dbReference>
<dbReference type="PANTHER" id="PTHR45947">
    <property type="entry name" value="SULFOQUINOVOSYL TRANSFERASE SQD2"/>
    <property type="match status" value="1"/>
</dbReference>
<protein>
    <submittedName>
        <fullName evidence="5">Glycosyltransferase</fullName>
    </submittedName>
</protein>
<feature type="domain" description="Glycosyltransferase subfamily 4-like N-terminal" evidence="4">
    <location>
        <begin position="17"/>
        <end position="168"/>
    </location>
</feature>
<evidence type="ECO:0000259" key="4">
    <source>
        <dbReference type="Pfam" id="PF13579"/>
    </source>
</evidence>
<comment type="caution">
    <text evidence="5">The sequence shown here is derived from an EMBL/GenBank/DDBJ whole genome shotgun (WGS) entry which is preliminary data.</text>
</comment>